<dbReference type="EMBL" id="BMNH01000003">
    <property type="protein sequence ID" value="GGO65366.1"/>
    <property type="molecule type" value="Genomic_DNA"/>
</dbReference>
<comment type="caution">
    <text evidence="2">The sequence shown here is derived from an EMBL/GenBank/DDBJ whole genome shotgun (WGS) entry which is preliminary data.</text>
</comment>
<keyword evidence="3" id="KW-1185">Reference proteome</keyword>
<evidence type="ECO:0000313" key="2">
    <source>
        <dbReference type="EMBL" id="GGO65366.1"/>
    </source>
</evidence>
<sequence>MGGLLLAGGAAPALACRTAEPGAVGQCSASRLQASLGRVDAGAGNRYAPLEFTNRSETACTLYGRPELVLLSAQGAALSLPVSAADGPSPVVTLQPGDTAGAVLHWTVVETDCVTPAALQVTPPGGGPATTIAFAEERVCHIDVTPVA</sequence>
<name>A0A918DHE6_9ACTN</name>
<evidence type="ECO:0000313" key="3">
    <source>
        <dbReference type="Proteomes" id="UP000646523"/>
    </source>
</evidence>
<accession>A0A918DHE6</accession>
<protein>
    <recommendedName>
        <fullName evidence="1">DUF4232 domain-containing protein</fullName>
    </recommendedName>
</protein>
<dbReference type="Pfam" id="PF14016">
    <property type="entry name" value="DUF4232"/>
    <property type="match status" value="1"/>
</dbReference>
<dbReference type="AlphaFoldDB" id="A0A918DHE6"/>
<dbReference type="Proteomes" id="UP000646523">
    <property type="component" value="Unassembled WGS sequence"/>
</dbReference>
<dbReference type="InterPro" id="IPR025326">
    <property type="entry name" value="DUF4232"/>
</dbReference>
<gene>
    <name evidence="2" type="ORF">GCM10012289_16890</name>
</gene>
<feature type="domain" description="DUF4232" evidence="1">
    <location>
        <begin position="27"/>
        <end position="147"/>
    </location>
</feature>
<proteinExistence type="predicted"/>
<organism evidence="2 3">
    <name type="scientific">Nonomuraea cavernae</name>
    <dbReference type="NCBI Taxonomy" id="2045107"/>
    <lineage>
        <taxon>Bacteria</taxon>
        <taxon>Bacillati</taxon>
        <taxon>Actinomycetota</taxon>
        <taxon>Actinomycetes</taxon>
        <taxon>Streptosporangiales</taxon>
        <taxon>Streptosporangiaceae</taxon>
        <taxon>Nonomuraea</taxon>
    </lineage>
</organism>
<reference evidence="2" key="2">
    <citation type="submission" date="2020-09" db="EMBL/GenBank/DDBJ databases">
        <authorList>
            <person name="Sun Q."/>
            <person name="Zhou Y."/>
        </authorList>
    </citation>
    <scope>NUCLEOTIDE SEQUENCE</scope>
    <source>
        <strain evidence="2">CGMCC 4.7368</strain>
    </source>
</reference>
<reference evidence="2" key="1">
    <citation type="journal article" date="2014" name="Int. J. Syst. Evol. Microbiol.">
        <title>Complete genome sequence of Corynebacterium casei LMG S-19264T (=DSM 44701T), isolated from a smear-ripened cheese.</title>
        <authorList>
            <consortium name="US DOE Joint Genome Institute (JGI-PGF)"/>
            <person name="Walter F."/>
            <person name="Albersmeier A."/>
            <person name="Kalinowski J."/>
            <person name="Ruckert C."/>
        </authorList>
    </citation>
    <scope>NUCLEOTIDE SEQUENCE</scope>
    <source>
        <strain evidence="2">CGMCC 4.7368</strain>
    </source>
</reference>
<evidence type="ECO:0000259" key="1">
    <source>
        <dbReference type="Pfam" id="PF14016"/>
    </source>
</evidence>